<sequence length="89" mass="9913">MLIDKIEFHFHAEQRNGAIYFESTIAEHPLKRLRTLAHLPAKLTPVLVREADRGDLSTHVAPPMASCDGTCDVDDSRGRVCATTNLSRK</sequence>
<comment type="caution">
    <text evidence="1">The sequence shown here is derived from an EMBL/GenBank/DDBJ whole genome shotgun (WGS) entry which is preliminary data.</text>
</comment>
<evidence type="ECO:0000313" key="2">
    <source>
        <dbReference type="Proteomes" id="UP000641514"/>
    </source>
</evidence>
<keyword evidence="2" id="KW-1185">Reference proteome</keyword>
<name>A0A916XDE8_9ACTN</name>
<protein>
    <submittedName>
        <fullName evidence="1">Uncharacterized protein</fullName>
    </submittedName>
</protein>
<reference evidence="1" key="1">
    <citation type="journal article" date="2014" name="Int. J. Syst. Evol. Microbiol.">
        <title>Complete genome sequence of Corynebacterium casei LMG S-19264T (=DSM 44701T), isolated from a smear-ripened cheese.</title>
        <authorList>
            <consortium name="US DOE Joint Genome Institute (JGI-PGF)"/>
            <person name="Walter F."/>
            <person name="Albersmeier A."/>
            <person name="Kalinowski J."/>
            <person name="Ruckert C."/>
        </authorList>
    </citation>
    <scope>NUCLEOTIDE SEQUENCE</scope>
    <source>
        <strain evidence="1">CGMCC 1.15478</strain>
    </source>
</reference>
<evidence type="ECO:0000313" key="1">
    <source>
        <dbReference type="EMBL" id="GGC65751.1"/>
    </source>
</evidence>
<organism evidence="1 2">
    <name type="scientific">Hoyosella rhizosphaerae</name>
    <dbReference type="NCBI Taxonomy" id="1755582"/>
    <lineage>
        <taxon>Bacteria</taxon>
        <taxon>Bacillati</taxon>
        <taxon>Actinomycetota</taxon>
        <taxon>Actinomycetes</taxon>
        <taxon>Mycobacteriales</taxon>
        <taxon>Hoyosellaceae</taxon>
        <taxon>Hoyosella</taxon>
    </lineage>
</organism>
<dbReference type="Proteomes" id="UP000641514">
    <property type="component" value="Unassembled WGS sequence"/>
</dbReference>
<reference evidence="1" key="2">
    <citation type="submission" date="2020-09" db="EMBL/GenBank/DDBJ databases">
        <authorList>
            <person name="Sun Q."/>
            <person name="Zhou Y."/>
        </authorList>
    </citation>
    <scope>NUCLEOTIDE SEQUENCE</scope>
    <source>
        <strain evidence="1">CGMCC 1.15478</strain>
    </source>
</reference>
<proteinExistence type="predicted"/>
<gene>
    <name evidence="1" type="ORF">GCM10011410_17840</name>
</gene>
<accession>A0A916XDE8</accession>
<dbReference type="EMBL" id="BMJH01000002">
    <property type="protein sequence ID" value="GGC65751.1"/>
    <property type="molecule type" value="Genomic_DNA"/>
</dbReference>
<dbReference type="AlphaFoldDB" id="A0A916XDE8"/>